<keyword evidence="2" id="KW-1185">Reference proteome</keyword>
<sequence>MHRTLKLSDPWSQIIVMLNGRANAYLASASRQVQRERAAMTAVAFDRAPMVDVVERPTSTTATVYWRDATCGCYGHQTWRTSRARAAGVCAMSGKRIAPGDFVYRPSSRSTVCNGHSMILASVLESRAPV</sequence>
<organism evidence="1 2">
    <name type="scientific">Caballeronia insecticola</name>
    <dbReference type="NCBI Taxonomy" id="758793"/>
    <lineage>
        <taxon>Bacteria</taxon>
        <taxon>Pseudomonadati</taxon>
        <taxon>Pseudomonadota</taxon>
        <taxon>Betaproteobacteria</taxon>
        <taxon>Burkholderiales</taxon>
        <taxon>Burkholderiaceae</taxon>
        <taxon>Caballeronia</taxon>
    </lineage>
</organism>
<geneLocation type="plasmid" evidence="1 2">
    <name>p1</name>
</geneLocation>
<dbReference type="KEGG" id="buo:BRPE64_DCDS08920"/>
<evidence type="ECO:0000313" key="2">
    <source>
        <dbReference type="Proteomes" id="UP000013966"/>
    </source>
</evidence>
<evidence type="ECO:0000313" key="1">
    <source>
        <dbReference type="EMBL" id="BAN27828.1"/>
    </source>
</evidence>
<dbReference type="AlphaFoldDB" id="R4WT94"/>
<keyword evidence="1" id="KW-0614">Plasmid</keyword>
<evidence type="ECO:0008006" key="3">
    <source>
        <dbReference type="Google" id="ProtNLM"/>
    </source>
</evidence>
<dbReference type="HOGENOM" id="CLU_119403_1_1_4"/>
<dbReference type="Proteomes" id="UP000013966">
    <property type="component" value="Plasmid p1"/>
</dbReference>
<dbReference type="InterPro" id="IPR021769">
    <property type="entry name" value="DUF3331"/>
</dbReference>
<proteinExistence type="predicted"/>
<dbReference type="Pfam" id="PF11811">
    <property type="entry name" value="DUF3331"/>
    <property type="match status" value="1"/>
</dbReference>
<reference evidence="1 2" key="2">
    <citation type="journal article" date="2018" name="Int. J. Syst. Evol. Microbiol.">
        <title>Burkholderia insecticola sp. nov., a gut symbiotic bacterium of the bean bug Riptortus pedestris.</title>
        <authorList>
            <person name="Takeshita K."/>
            <person name="Tamaki H."/>
            <person name="Ohbayashi T."/>
            <person name="Meng X.-Y."/>
            <person name="Sone T."/>
            <person name="Mitani Y."/>
            <person name="Peeters C."/>
            <person name="Kikuchi Y."/>
            <person name="Vandamme P."/>
        </authorList>
    </citation>
    <scope>NUCLEOTIDE SEQUENCE [LARGE SCALE GENOMIC DNA]</scope>
    <source>
        <strain evidence="1">RPE64</strain>
        <plasmid evidence="1 2">p1</plasmid>
    </source>
</reference>
<accession>R4WT94</accession>
<dbReference type="EMBL" id="AP013061">
    <property type="protein sequence ID" value="BAN27828.1"/>
    <property type="molecule type" value="Genomic_DNA"/>
</dbReference>
<protein>
    <recommendedName>
        <fullName evidence="3">DUF3331 domain-containing protein</fullName>
    </recommendedName>
</protein>
<name>R4WT94_9BURK</name>
<reference evidence="1 2" key="1">
    <citation type="journal article" date="2013" name="Genome Announc.">
        <title>Complete Genome Sequence of Burkholderia sp. Strain RPE64, Bacterial Symbiont of the Bean Bug Riptortus pedestris.</title>
        <authorList>
            <person name="Shibata T.F."/>
            <person name="Maeda T."/>
            <person name="Nikoh N."/>
            <person name="Yamaguchi K."/>
            <person name="Oshima K."/>
            <person name="Hattori M."/>
            <person name="Nishiyama T."/>
            <person name="Hasebe M."/>
            <person name="Fukatsu T."/>
            <person name="Kikuchi Y."/>
            <person name="Shigenobu S."/>
        </authorList>
    </citation>
    <scope>NUCLEOTIDE SEQUENCE [LARGE SCALE GENOMIC DNA]</scope>
    <source>
        <plasmid evidence="1 2">p1</plasmid>
    </source>
</reference>
<dbReference type="PATRIC" id="fig|758793.3.peg.6035"/>
<gene>
    <name evidence="1" type="ORF">BRPE64_DCDS08920</name>
</gene>
<dbReference type="RefSeq" id="WP_016348536.1">
    <property type="nucleotide sequence ID" value="NC_021289.1"/>
</dbReference>